<comment type="caution">
    <text evidence="2">The sequence shown here is derived from an EMBL/GenBank/DDBJ whole genome shotgun (WGS) entry which is preliminary data.</text>
</comment>
<dbReference type="PANTHER" id="PTHR47843:SF2">
    <property type="entry name" value="BTB DOMAIN-CONTAINING PROTEIN"/>
    <property type="match status" value="1"/>
</dbReference>
<dbReference type="PROSITE" id="PS50097">
    <property type="entry name" value="BTB"/>
    <property type="match status" value="1"/>
</dbReference>
<dbReference type="InParanoid" id="A0A1V8SBG8"/>
<gene>
    <name evidence="2" type="ORF">B0A48_17099</name>
</gene>
<dbReference type="Pfam" id="PF00651">
    <property type="entry name" value="BTB"/>
    <property type="match status" value="1"/>
</dbReference>
<feature type="domain" description="BTB" evidence="1">
    <location>
        <begin position="124"/>
        <end position="193"/>
    </location>
</feature>
<sequence length="313" mass="36521">MDIGDDLNVSRSSSRDEMNVNPLKRKWIEVDYGDLLEVKVGDPSAPRIFKAHRDVIYKKSKFLAAAATESWMEGQQTMIRLTEVDGKISATYVHCIYVKRIFRLIRRINPLKRKCVEQDYTDILEVRVDTPSAPKIFWVHRDAICKTSKFFNAATSERWATADDKSIKLPGEDANVFAKYLHWVYHDEISIEATYLDPTDLVKFYSLADSLDDVAARNRTTDILLDAWLSKVPKQECTWEVFEMTPPTSKLRLLVVHFYLANVSTRWLEQEADNYPPSFFRQLAMEAMRHMRQNVKITTNEIRHGRKKYQEEC</sequence>
<keyword evidence="3" id="KW-1185">Reference proteome</keyword>
<proteinExistence type="predicted"/>
<dbReference type="CDD" id="cd18186">
    <property type="entry name" value="BTB_POZ_ZBTB_KLHL-like"/>
    <property type="match status" value="2"/>
</dbReference>
<dbReference type="AlphaFoldDB" id="A0A1V8SBG8"/>
<dbReference type="SUPFAM" id="SSF54695">
    <property type="entry name" value="POZ domain"/>
    <property type="match status" value="1"/>
</dbReference>
<dbReference type="STRING" id="1507870.A0A1V8SBG8"/>
<dbReference type="OrthoDB" id="1022638at2759"/>
<evidence type="ECO:0000259" key="1">
    <source>
        <dbReference type="PROSITE" id="PS50097"/>
    </source>
</evidence>
<dbReference type="EMBL" id="NAJO01000065">
    <property type="protein sequence ID" value="OQN96525.1"/>
    <property type="molecule type" value="Genomic_DNA"/>
</dbReference>
<name>A0A1V8SBG8_9PEZI</name>
<accession>A0A1V8SBG8</accession>
<evidence type="ECO:0000313" key="3">
    <source>
        <dbReference type="Proteomes" id="UP000192596"/>
    </source>
</evidence>
<reference evidence="3" key="1">
    <citation type="submission" date="2017-03" db="EMBL/GenBank/DDBJ databases">
        <title>Genomes of endolithic fungi from Antarctica.</title>
        <authorList>
            <person name="Coleine C."/>
            <person name="Masonjones S."/>
            <person name="Stajich J.E."/>
        </authorList>
    </citation>
    <scope>NUCLEOTIDE SEQUENCE [LARGE SCALE GENOMIC DNA]</scope>
    <source>
        <strain evidence="3">CCFEE 5527</strain>
    </source>
</reference>
<dbReference type="InterPro" id="IPR000210">
    <property type="entry name" value="BTB/POZ_dom"/>
</dbReference>
<dbReference type="Gene3D" id="3.30.710.10">
    <property type="entry name" value="Potassium Channel Kv1.1, Chain A"/>
    <property type="match status" value="2"/>
</dbReference>
<protein>
    <recommendedName>
        <fullName evidence="1">BTB domain-containing protein</fullName>
    </recommendedName>
</protein>
<evidence type="ECO:0000313" key="2">
    <source>
        <dbReference type="EMBL" id="OQN96525.1"/>
    </source>
</evidence>
<dbReference type="Proteomes" id="UP000192596">
    <property type="component" value="Unassembled WGS sequence"/>
</dbReference>
<dbReference type="PANTHER" id="PTHR47843">
    <property type="entry name" value="BTB DOMAIN-CONTAINING PROTEIN-RELATED"/>
    <property type="match status" value="1"/>
</dbReference>
<organism evidence="2 3">
    <name type="scientific">Cryoendolithus antarcticus</name>
    <dbReference type="NCBI Taxonomy" id="1507870"/>
    <lineage>
        <taxon>Eukaryota</taxon>
        <taxon>Fungi</taxon>
        <taxon>Dikarya</taxon>
        <taxon>Ascomycota</taxon>
        <taxon>Pezizomycotina</taxon>
        <taxon>Dothideomycetes</taxon>
        <taxon>Dothideomycetidae</taxon>
        <taxon>Cladosporiales</taxon>
        <taxon>Cladosporiaceae</taxon>
        <taxon>Cryoendolithus</taxon>
    </lineage>
</organism>
<dbReference type="InterPro" id="IPR011333">
    <property type="entry name" value="SKP1/BTB/POZ_sf"/>
</dbReference>